<comment type="caution">
    <text evidence="2">The sequence shown here is derived from an EMBL/GenBank/DDBJ whole genome shotgun (WGS) entry which is preliminary data.</text>
</comment>
<dbReference type="AlphaFoldDB" id="A0A7W9SPD1"/>
<organism evidence="2 3">
    <name type="scientific">Armatimonas rosea</name>
    <dbReference type="NCBI Taxonomy" id="685828"/>
    <lineage>
        <taxon>Bacteria</taxon>
        <taxon>Bacillati</taxon>
        <taxon>Armatimonadota</taxon>
        <taxon>Armatimonadia</taxon>
        <taxon>Armatimonadales</taxon>
        <taxon>Armatimonadaceae</taxon>
        <taxon>Armatimonas</taxon>
    </lineage>
</organism>
<feature type="compositionally biased region" description="Low complexity" evidence="1">
    <location>
        <begin position="19"/>
        <end position="38"/>
    </location>
</feature>
<reference evidence="2 3" key="1">
    <citation type="submission" date="2020-08" db="EMBL/GenBank/DDBJ databases">
        <title>Genomic Encyclopedia of Type Strains, Phase IV (KMG-IV): sequencing the most valuable type-strain genomes for metagenomic binning, comparative biology and taxonomic classification.</title>
        <authorList>
            <person name="Goeker M."/>
        </authorList>
    </citation>
    <scope>NUCLEOTIDE SEQUENCE [LARGE SCALE GENOMIC DNA]</scope>
    <source>
        <strain evidence="2 3">DSM 23562</strain>
    </source>
</reference>
<dbReference type="RefSeq" id="WP_184195259.1">
    <property type="nucleotide sequence ID" value="NZ_JACHGW010000002.1"/>
</dbReference>
<feature type="region of interest" description="Disordered" evidence="1">
    <location>
        <begin position="141"/>
        <end position="224"/>
    </location>
</feature>
<protein>
    <submittedName>
        <fullName evidence="2">Uncharacterized protein</fullName>
    </submittedName>
</protein>
<proteinExistence type="predicted"/>
<dbReference type="EMBL" id="JACHGW010000002">
    <property type="protein sequence ID" value="MBB6050392.1"/>
    <property type="molecule type" value="Genomic_DNA"/>
</dbReference>
<evidence type="ECO:0000313" key="3">
    <source>
        <dbReference type="Proteomes" id="UP000520814"/>
    </source>
</evidence>
<evidence type="ECO:0000256" key="1">
    <source>
        <dbReference type="SAM" id="MobiDB-lite"/>
    </source>
</evidence>
<name>A0A7W9SPD1_ARMRO</name>
<evidence type="ECO:0000313" key="2">
    <source>
        <dbReference type="EMBL" id="MBB6050392.1"/>
    </source>
</evidence>
<accession>A0A7W9SPD1</accession>
<gene>
    <name evidence="2" type="ORF">HNQ39_002183</name>
</gene>
<sequence length="224" mass="24077">MNDESTPETNPTPEEEPTTVEAEAQAEPTAETTSSPETQKTLPPLTAERVTDIAFGLGKAAVDVIDQAARQLDDTVRQIRQDAPGFLNEMEEKGRPVREKLTESIKGFNITDVFNKVTKPGDSPASDPTAFDDIEALENRVRELEQQVSSDPIADTPEATPAPVTEKASPFSMLELDDEPPAPVATAEPEAAPAPTEEVPPVEAPKKPAARRTKKKPEGEASAE</sequence>
<dbReference type="Proteomes" id="UP000520814">
    <property type="component" value="Unassembled WGS sequence"/>
</dbReference>
<feature type="region of interest" description="Disordered" evidence="1">
    <location>
        <begin position="1"/>
        <end position="46"/>
    </location>
</feature>
<keyword evidence="3" id="KW-1185">Reference proteome</keyword>
<feature type="compositionally biased region" description="Low complexity" evidence="1">
    <location>
        <begin position="184"/>
        <end position="201"/>
    </location>
</feature>